<evidence type="ECO:0000313" key="2">
    <source>
        <dbReference type="Proteomes" id="UP000554482"/>
    </source>
</evidence>
<gene>
    <name evidence="1" type="ORF">FRX31_031194</name>
</gene>
<reference evidence="1 2" key="1">
    <citation type="submission" date="2020-06" db="EMBL/GenBank/DDBJ databases">
        <title>Transcriptomic and genomic resources for Thalictrum thalictroides and T. hernandezii: Facilitating candidate gene discovery in an emerging model plant lineage.</title>
        <authorList>
            <person name="Arias T."/>
            <person name="Riano-Pachon D.M."/>
            <person name="Di Stilio V.S."/>
        </authorList>
    </citation>
    <scope>NUCLEOTIDE SEQUENCE [LARGE SCALE GENOMIC DNA]</scope>
    <source>
        <strain evidence="2">cv. WT478/WT964</strain>
        <tissue evidence="1">Leaves</tissue>
    </source>
</reference>
<dbReference type="SUPFAM" id="SSF101148">
    <property type="entry name" value="Plant invertase/pectin methylesterase inhibitor"/>
    <property type="match status" value="1"/>
</dbReference>
<sequence>MTLQLAIDRVAEMNAYTKTQIIVNTMSLKEAFEKCSQHLDYAISELQDAQVLLGKKEYLFAINNAQHMKQSIEVCQSAFNRGESPFEDRSYGVWVLGDAVVVFLDLFVTD</sequence>
<accession>A0A7J6V333</accession>
<protein>
    <recommendedName>
        <fullName evidence="3">Pectinesterase inhibitor domain-containing protein</fullName>
    </recommendedName>
</protein>
<keyword evidence="2" id="KW-1185">Reference proteome</keyword>
<dbReference type="EMBL" id="JABWDY010039114">
    <property type="protein sequence ID" value="KAF5179217.1"/>
    <property type="molecule type" value="Genomic_DNA"/>
</dbReference>
<dbReference type="Gene3D" id="1.20.140.40">
    <property type="entry name" value="Invertase/pectin methylesterase inhibitor family protein"/>
    <property type="match status" value="1"/>
</dbReference>
<comment type="caution">
    <text evidence="1">The sequence shown here is derived from an EMBL/GenBank/DDBJ whole genome shotgun (WGS) entry which is preliminary data.</text>
</comment>
<evidence type="ECO:0008006" key="3">
    <source>
        <dbReference type="Google" id="ProtNLM"/>
    </source>
</evidence>
<dbReference type="Proteomes" id="UP000554482">
    <property type="component" value="Unassembled WGS sequence"/>
</dbReference>
<name>A0A7J6V333_THATH</name>
<organism evidence="1 2">
    <name type="scientific">Thalictrum thalictroides</name>
    <name type="common">Rue-anemone</name>
    <name type="synonym">Anemone thalictroides</name>
    <dbReference type="NCBI Taxonomy" id="46969"/>
    <lineage>
        <taxon>Eukaryota</taxon>
        <taxon>Viridiplantae</taxon>
        <taxon>Streptophyta</taxon>
        <taxon>Embryophyta</taxon>
        <taxon>Tracheophyta</taxon>
        <taxon>Spermatophyta</taxon>
        <taxon>Magnoliopsida</taxon>
        <taxon>Ranunculales</taxon>
        <taxon>Ranunculaceae</taxon>
        <taxon>Thalictroideae</taxon>
        <taxon>Thalictrum</taxon>
    </lineage>
</organism>
<evidence type="ECO:0000313" key="1">
    <source>
        <dbReference type="EMBL" id="KAF5179217.1"/>
    </source>
</evidence>
<dbReference type="InterPro" id="IPR035513">
    <property type="entry name" value="Invertase/methylesterase_inhib"/>
</dbReference>
<proteinExistence type="predicted"/>
<dbReference type="AlphaFoldDB" id="A0A7J6V333"/>